<gene>
    <name evidence="1" type="ORF">F0865_06040</name>
</gene>
<organism evidence="1">
    <name type="scientific">Campylobacter jejuni</name>
    <dbReference type="NCBI Taxonomy" id="197"/>
    <lineage>
        <taxon>Bacteria</taxon>
        <taxon>Pseudomonadati</taxon>
        <taxon>Campylobacterota</taxon>
        <taxon>Epsilonproteobacteria</taxon>
        <taxon>Campylobacterales</taxon>
        <taxon>Campylobacteraceae</taxon>
        <taxon>Campylobacter</taxon>
    </lineage>
</organism>
<protein>
    <submittedName>
        <fullName evidence="1">Malonyl-[acyl-carrier protein] O-methyltransferase BioC</fullName>
    </submittedName>
</protein>
<comment type="caution">
    <text evidence="1">The sequence shown here is derived from an EMBL/GenBank/DDBJ whole genome shotgun (WGS) entry which is preliminary data.</text>
</comment>
<keyword evidence="1" id="KW-0808">Transferase</keyword>
<accession>A0A6C7SH81</accession>
<name>A0A6C7SH81_CAMJU</name>
<dbReference type="GO" id="GO:0032259">
    <property type="term" value="P:methylation"/>
    <property type="evidence" value="ECO:0007669"/>
    <property type="project" value="UniProtKB-KW"/>
</dbReference>
<dbReference type="EMBL" id="AAKEER010000036">
    <property type="protein sequence ID" value="ECR0842666.1"/>
    <property type="molecule type" value="Genomic_DNA"/>
</dbReference>
<dbReference type="InterPro" id="IPR029063">
    <property type="entry name" value="SAM-dependent_MTases_sf"/>
</dbReference>
<feature type="non-terminal residue" evidence="1">
    <location>
        <position position="56"/>
    </location>
</feature>
<keyword evidence="1" id="KW-0489">Methyltransferase</keyword>
<dbReference type="AlphaFoldDB" id="A0A6C7SH81"/>
<sequence length="56" mass="6622">MNFLKAKDYEKHAKVQDFMGLKLCEILKNLRISHFEKVFEFGCGRGELSKKLQNFI</sequence>
<evidence type="ECO:0000313" key="1">
    <source>
        <dbReference type="EMBL" id="ECR0842666.1"/>
    </source>
</evidence>
<dbReference type="SUPFAM" id="SSF53335">
    <property type="entry name" value="S-adenosyl-L-methionine-dependent methyltransferases"/>
    <property type="match status" value="1"/>
</dbReference>
<reference evidence="1" key="1">
    <citation type="submission" date="2019-09" db="EMBL/GenBank/DDBJ databases">
        <authorList>
            <consortium name="NARMS: The National Antimicrobial Resistance Monitoring System"/>
        </authorList>
    </citation>
    <scope>NUCLEOTIDE SEQUENCE</scope>
    <source>
        <strain evidence="1">FSIS11924124</strain>
    </source>
</reference>
<proteinExistence type="predicted"/>
<dbReference type="GO" id="GO:0008168">
    <property type="term" value="F:methyltransferase activity"/>
    <property type="evidence" value="ECO:0007669"/>
    <property type="project" value="UniProtKB-KW"/>
</dbReference>